<protein>
    <submittedName>
        <fullName evidence="2">Uncharacterized protein</fullName>
    </submittedName>
</protein>
<organism evidence="2 3">
    <name type="scientific">Sphagnum jensenii</name>
    <dbReference type="NCBI Taxonomy" id="128206"/>
    <lineage>
        <taxon>Eukaryota</taxon>
        <taxon>Viridiplantae</taxon>
        <taxon>Streptophyta</taxon>
        <taxon>Embryophyta</taxon>
        <taxon>Bryophyta</taxon>
        <taxon>Sphagnophytina</taxon>
        <taxon>Sphagnopsida</taxon>
        <taxon>Sphagnales</taxon>
        <taxon>Sphagnaceae</taxon>
        <taxon>Sphagnum</taxon>
    </lineage>
</organism>
<evidence type="ECO:0000313" key="2">
    <source>
        <dbReference type="EMBL" id="CAK9859462.1"/>
    </source>
</evidence>
<evidence type="ECO:0000313" key="3">
    <source>
        <dbReference type="Proteomes" id="UP001497522"/>
    </source>
</evidence>
<name>A0ABP1AAA5_9BRYO</name>
<reference evidence="2" key="1">
    <citation type="submission" date="2024-03" db="EMBL/GenBank/DDBJ databases">
        <authorList>
            <consortium name="ELIXIR-Norway"/>
            <consortium name="Elixir Norway"/>
        </authorList>
    </citation>
    <scope>NUCLEOTIDE SEQUENCE</scope>
</reference>
<gene>
    <name evidence="2" type="ORF">CSSPJE1EN2_LOCUS2457</name>
</gene>
<feature type="region of interest" description="Disordered" evidence="1">
    <location>
        <begin position="274"/>
        <end position="295"/>
    </location>
</feature>
<evidence type="ECO:0000256" key="1">
    <source>
        <dbReference type="SAM" id="MobiDB-lite"/>
    </source>
</evidence>
<dbReference type="EMBL" id="OZ023711">
    <property type="protein sequence ID" value="CAK9859462.1"/>
    <property type="molecule type" value="Genomic_DNA"/>
</dbReference>
<keyword evidence="3" id="KW-1185">Reference proteome</keyword>
<sequence>MDGWTFQGRRKHTPKLVSPKPEVPSPLSRTPQREGTLGSKRGLAHSEIHPAFFTALGIPIPANKEPLRTRIWPVLTREKNGQKETLVHSKNKALPSLPLNIRLSGPMDAEETLWGPNLVWPELTQRIELELEEKVLRFKLNIEERPQLKWIWHEEPNRGGIECTILAHINTGESALSLQNKKHLHWKALDSIPNLNNEVEFATSAHNLLKKVEVGDTTRQALNNKAANFLASPQAARKNRFTKLDLARVPLENTRTLPQADRTETERDQRLAQGEVSNLTGSFSQPATRSRLTYD</sequence>
<accession>A0ABP1AAA5</accession>
<feature type="compositionally biased region" description="Polar residues" evidence="1">
    <location>
        <begin position="275"/>
        <end position="295"/>
    </location>
</feature>
<proteinExistence type="predicted"/>
<dbReference type="Proteomes" id="UP001497522">
    <property type="component" value="Chromosome 10"/>
</dbReference>
<feature type="region of interest" description="Disordered" evidence="1">
    <location>
        <begin position="1"/>
        <end position="40"/>
    </location>
</feature>